<dbReference type="Gene3D" id="3.30.450.180">
    <property type="match status" value="1"/>
</dbReference>
<dbReference type="InterPro" id="IPR001387">
    <property type="entry name" value="Cro/C1-type_HTH"/>
</dbReference>
<dbReference type="InterPro" id="IPR010982">
    <property type="entry name" value="Lambda_DNA-bd_dom_sf"/>
</dbReference>
<evidence type="ECO:0000259" key="1">
    <source>
        <dbReference type="SMART" id="SM00530"/>
    </source>
</evidence>
<dbReference type="AlphaFoldDB" id="A0A3N0EHQ0"/>
<dbReference type="Proteomes" id="UP000269198">
    <property type="component" value="Unassembled WGS sequence"/>
</dbReference>
<comment type="caution">
    <text evidence="2">The sequence shown here is derived from an EMBL/GenBank/DDBJ whole genome shotgun (WGS) entry which is preliminary data.</text>
</comment>
<protein>
    <submittedName>
        <fullName evidence="2">XRE family transcriptional regulator</fullName>
    </submittedName>
</protein>
<dbReference type="RefSeq" id="WP_123199283.1">
    <property type="nucleotide sequence ID" value="NZ_RJMB01000001.1"/>
</dbReference>
<sequence length="275" mass="30901">MGTPQQRELGTFLRAHREWTSPGDVGLPPGTRRRTPGLRREEVATLAGVSLAWYTWLEQGRVTTSRQILDAVCRVLRLDAPQRDHALHMAGFAAPAPSSDEATRYLHDLIESWDAPAAVLDWRLDVLAGNAPHHDLWTGQEATLPEQHNPLLMLTSQAWPAHHTPEGRELVLDLYGIFRAGVDHHPTDTRATRIRELLDERRSELADWWRCRAVRQLTPRTLEVPHPRGERLNLTFGALSPHGWAGPLVLTQIPADEGSRRVLTEHRQAGVTGPE</sequence>
<dbReference type="Pfam" id="PF13560">
    <property type="entry name" value="HTH_31"/>
    <property type="match status" value="1"/>
</dbReference>
<accession>A0A3N0EHQ0</accession>
<gene>
    <name evidence="2" type="ORF">EFW17_00935</name>
</gene>
<evidence type="ECO:0000313" key="3">
    <source>
        <dbReference type="Proteomes" id="UP000269198"/>
    </source>
</evidence>
<dbReference type="SUPFAM" id="SSF47413">
    <property type="entry name" value="lambda repressor-like DNA-binding domains"/>
    <property type="match status" value="1"/>
</dbReference>
<name>A0A3N0EHQ0_9ACTN</name>
<dbReference type="SMART" id="SM00530">
    <property type="entry name" value="HTH_XRE"/>
    <property type="match status" value="1"/>
</dbReference>
<reference evidence="2 3" key="1">
    <citation type="submission" date="2018-11" db="EMBL/GenBank/DDBJ databases">
        <title>The genome draft of YIM 96095.</title>
        <authorList>
            <person name="Tang S.-K."/>
            <person name="Chunyu W.-X."/>
            <person name="Feng Y.-Z."/>
        </authorList>
    </citation>
    <scope>NUCLEOTIDE SEQUENCE [LARGE SCALE GENOMIC DNA]</scope>
    <source>
        <strain evidence="2 3">YIM 96095</strain>
    </source>
</reference>
<evidence type="ECO:0000313" key="2">
    <source>
        <dbReference type="EMBL" id="RNL87418.1"/>
    </source>
</evidence>
<dbReference type="Gene3D" id="1.10.260.40">
    <property type="entry name" value="lambda repressor-like DNA-binding domains"/>
    <property type="match status" value="1"/>
</dbReference>
<dbReference type="Pfam" id="PF17765">
    <property type="entry name" value="MLTR_LBD"/>
    <property type="match status" value="1"/>
</dbReference>
<dbReference type="EMBL" id="RJMB01000001">
    <property type="protein sequence ID" value="RNL87418.1"/>
    <property type="molecule type" value="Genomic_DNA"/>
</dbReference>
<dbReference type="InterPro" id="IPR041413">
    <property type="entry name" value="MLTR_LBD"/>
</dbReference>
<keyword evidence="3" id="KW-1185">Reference proteome</keyword>
<dbReference type="CDD" id="cd00093">
    <property type="entry name" value="HTH_XRE"/>
    <property type="match status" value="1"/>
</dbReference>
<proteinExistence type="predicted"/>
<dbReference type="GO" id="GO:0003677">
    <property type="term" value="F:DNA binding"/>
    <property type="evidence" value="ECO:0007669"/>
    <property type="project" value="InterPro"/>
</dbReference>
<dbReference type="PANTHER" id="PTHR35010">
    <property type="entry name" value="BLL4672 PROTEIN-RELATED"/>
    <property type="match status" value="1"/>
</dbReference>
<dbReference type="OrthoDB" id="4336585at2"/>
<feature type="domain" description="HTH cro/C1-type" evidence="1">
    <location>
        <begin position="12"/>
        <end position="83"/>
    </location>
</feature>
<organism evidence="2 3">
    <name type="scientific">Halostreptopolyspora alba</name>
    <dbReference type="NCBI Taxonomy" id="2487137"/>
    <lineage>
        <taxon>Bacteria</taxon>
        <taxon>Bacillati</taxon>
        <taxon>Actinomycetota</taxon>
        <taxon>Actinomycetes</taxon>
        <taxon>Streptosporangiales</taxon>
        <taxon>Nocardiopsidaceae</taxon>
        <taxon>Halostreptopolyspora</taxon>
    </lineage>
</organism>
<dbReference type="PANTHER" id="PTHR35010:SF2">
    <property type="entry name" value="BLL4672 PROTEIN"/>
    <property type="match status" value="1"/>
</dbReference>